<sequence>MTMINFSSRLCNSNLIHSSIIRLPKLKNLIVIDQSEDNAPSKICRYSELIDRFGNLELVDQFGTLTHFDDVINIQFTSGTTGVPKGSMSTHHNIIQNSQFVSRIIFENFLPNQFGETPIVCVPNPLYHAFGCVIGSTSCIYSHASMVLPGPVFNVQQTLETIEQYRCNFLYGTPTMWSDIISNQFDRFDLSSLKRGVISGAPCPPFLIRNIHDKIPSLEHLSIPYGSTEIGPVATSTRIKDSDKHRLESVGKPIPYVEVKIIDIETGSLVPRGTKGEICVRSHGTFPGYINQPEKTREVIDENFWYHTGDIGFMDSQGYLFITGRLKEMIIRGGENIYPREVEELILNAAHPSIKDVQVEDFIRKFIRQILSILLQLQVVGVPDDRLGEELVAYILLDPNVPLHGGEQEMKDFLQHKMSHFKIPKYIRFVADYPRTSSGKIRKVELKEMAAKQFTRD</sequence>
<dbReference type="EC" id="6.2.1.2" evidence="4"/>
<evidence type="ECO:0000256" key="3">
    <source>
        <dbReference type="ARBA" id="ARBA00037247"/>
    </source>
</evidence>
<evidence type="ECO:0000256" key="4">
    <source>
        <dbReference type="ARBA" id="ARBA00039009"/>
    </source>
</evidence>
<dbReference type="InterPro" id="IPR045851">
    <property type="entry name" value="AMP-bd_C_sf"/>
</dbReference>
<reference evidence="10 11" key="1">
    <citation type="journal article" date="2015" name="Parasit. Vectors">
        <title>Draft genome of the scabies mite.</title>
        <authorList>
            <person name="Rider S.D.Jr."/>
            <person name="Morgan M.S."/>
            <person name="Arlian L.G."/>
        </authorList>
    </citation>
    <scope>NUCLEOTIDE SEQUENCE [LARGE SCALE GENOMIC DNA]</scope>
    <source>
        <strain evidence="10">Arlian Lab</strain>
    </source>
</reference>
<organism evidence="10 11">
    <name type="scientific">Sarcoptes scabiei</name>
    <name type="common">Itch mite</name>
    <name type="synonym">Acarus scabiei</name>
    <dbReference type="NCBI Taxonomy" id="52283"/>
    <lineage>
        <taxon>Eukaryota</taxon>
        <taxon>Metazoa</taxon>
        <taxon>Ecdysozoa</taxon>
        <taxon>Arthropoda</taxon>
        <taxon>Chelicerata</taxon>
        <taxon>Arachnida</taxon>
        <taxon>Acari</taxon>
        <taxon>Acariformes</taxon>
        <taxon>Sarcoptiformes</taxon>
        <taxon>Astigmata</taxon>
        <taxon>Psoroptidia</taxon>
        <taxon>Sarcoptoidea</taxon>
        <taxon>Sarcoptidae</taxon>
        <taxon>Sarcoptinae</taxon>
        <taxon>Sarcoptes</taxon>
    </lineage>
</organism>
<gene>
    <name evidence="10" type="ORF">QR98_0051080</name>
</gene>
<dbReference type="Gene3D" id="3.40.50.980">
    <property type="match status" value="2"/>
</dbReference>
<dbReference type="SUPFAM" id="SSF56801">
    <property type="entry name" value="Acetyl-CoA synthetase-like"/>
    <property type="match status" value="1"/>
</dbReference>
<dbReference type="Gene3D" id="2.30.38.10">
    <property type="entry name" value="Luciferase, Domain 3"/>
    <property type="match status" value="1"/>
</dbReference>
<dbReference type="EMBL" id="JXLN01010999">
    <property type="protein sequence ID" value="KPM06631.1"/>
    <property type="molecule type" value="Genomic_DNA"/>
</dbReference>
<feature type="domain" description="AMP-dependent synthetase/ligase" evidence="8">
    <location>
        <begin position="66"/>
        <end position="289"/>
    </location>
</feature>
<comment type="caution">
    <text evidence="10">The sequence shown here is derived from an EMBL/GenBank/DDBJ whole genome shotgun (WGS) entry which is preliminary data.</text>
</comment>
<dbReference type="PANTHER" id="PTHR43201:SF5">
    <property type="entry name" value="MEDIUM-CHAIN ACYL-COA LIGASE ACSF2, MITOCHONDRIAL"/>
    <property type="match status" value="1"/>
</dbReference>
<evidence type="ECO:0000313" key="10">
    <source>
        <dbReference type="EMBL" id="KPM06631.1"/>
    </source>
</evidence>
<dbReference type="AlphaFoldDB" id="A0A132A6N7"/>
<dbReference type="Pfam" id="PF13193">
    <property type="entry name" value="AMP-binding_C"/>
    <property type="match status" value="1"/>
</dbReference>
<dbReference type="InterPro" id="IPR020845">
    <property type="entry name" value="AMP-binding_CS"/>
</dbReference>
<comment type="catalytic activity">
    <reaction evidence="6">
        <text>octanoate + ATP + CoA = octanoyl-CoA + AMP + diphosphate</text>
        <dbReference type="Rhea" id="RHEA:33631"/>
        <dbReference type="ChEBI" id="CHEBI:25646"/>
        <dbReference type="ChEBI" id="CHEBI:30616"/>
        <dbReference type="ChEBI" id="CHEBI:33019"/>
        <dbReference type="ChEBI" id="CHEBI:57287"/>
        <dbReference type="ChEBI" id="CHEBI:57386"/>
        <dbReference type="ChEBI" id="CHEBI:456215"/>
    </reaction>
</comment>
<accession>A0A132A6N7</accession>
<dbReference type="PANTHER" id="PTHR43201">
    <property type="entry name" value="ACYL-COA SYNTHETASE"/>
    <property type="match status" value="1"/>
</dbReference>
<evidence type="ECO:0000313" key="11">
    <source>
        <dbReference type="Proteomes" id="UP000616769"/>
    </source>
</evidence>
<dbReference type="InterPro" id="IPR000873">
    <property type="entry name" value="AMP-dep_synth/lig_dom"/>
</dbReference>
<dbReference type="GO" id="GO:0031956">
    <property type="term" value="F:medium-chain fatty acid-CoA ligase activity"/>
    <property type="evidence" value="ECO:0007669"/>
    <property type="project" value="UniProtKB-EC"/>
</dbReference>
<evidence type="ECO:0000259" key="9">
    <source>
        <dbReference type="Pfam" id="PF13193"/>
    </source>
</evidence>
<dbReference type="GO" id="GO:0006631">
    <property type="term" value="P:fatty acid metabolic process"/>
    <property type="evidence" value="ECO:0007669"/>
    <property type="project" value="TreeGrafter"/>
</dbReference>
<dbReference type="VEuPathDB" id="VectorBase:SSCA006951"/>
<evidence type="ECO:0000256" key="6">
    <source>
        <dbReference type="ARBA" id="ARBA00047319"/>
    </source>
</evidence>
<protein>
    <recommendedName>
        <fullName evidence="5">Medium-chain acyl-CoA ligase ACSF2, mitochondrial</fullName>
        <ecNumber evidence="4">6.2.1.2</ecNumber>
    </recommendedName>
</protein>
<comment type="similarity">
    <text evidence="1">Belongs to the ATP-dependent AMP-binding enzyme family.</text>
</comment>
<evidence type="ECO:0000259" key="8">
    <source>
        <dbReference type="Pfam" id="PF00501"/>
    </source>
</evidence>
<feature type="domain" description="AMP-binding enzyme C-terminal" evidence="9">
    <location>
        <begin position="379"/>
        <end position="440"/>
    </location>
</feature>
<dbReference type="Pfam" id="PF00501">
    <property type="entry name" value="AMP-binding"/>
    <property type="match status" value="1"/>
</dbReference>
<dbReference type="PROSITE" id="PS00455">
    <property type="entry name" value="AMP_BINDING"/>
    <property type="match status" value="1"/>
</dbReference>
<evidence type="ECO:0000256" key="1">
    <source>
        <dbReference type="ARBA" id="ARBA00006432"/>
    </source>
</evidence>
<name>A0A132A6N7_SARSC</name>
<dbReference type="Proteomes" id="UP000616769">
    <property type="component" value="Unassembled WGS sequence"/>
</dbReference>
<evidence type="ECO:0000256" key="2">
    <source>
        <dbReference type="ARBA" id="ARBA00022598"/>
    </source>
</evidence>
<dbReference type="OrthoDB" id="10253115at2759"/>
<comment type="function">
    <text evidence="3">Acyl-CoA synthases catalyze the initial reaction in fatty acid metabolism, by forming a thioester with CoA. Has some preference toward medium-chain substrates. Plays a role in adipocyte differentiation.</text>
</comment>
<keyword evidence="2" id="KW-0436">Ligase</keyword>
<evidence type="ECO:0000256" key="5">
    <source>
        <dbReference type="ARBA" id="ARBA00039638"/>
    </source>
</evidence>
<dbReference type="Gene3D" id="3.30.300.30">
    <property type="match status" value="1"/>
</dbReference>
<comment type="catalytic activity">
    <reaction evidence="7">
        <text>a medium-chain fatty acid + ATP + CoA = a medium-chain fatty acyl-CoA + AMP + diphosphate</text>
        <dbReference type="Rhea" id="RHEA:48340"/>
        <dbReference type="ChEBI" id="CHEBI:30616"/>
        <dbReference type="ChEBI" id="CHEBI:33019"/>
        <dbReference type="ChEBI" id="CHEBI:57287"/>
        <dbReference type="ChEBI" id="CHEBI:59558"/>
        <dbReference type="ChEBI" id="CHEBI:90546"/>
        <dbReference type="ChEBI" id="CHEBI:456215"/>
        <dbReference type="EC" id="6.2.1.2"/>
    </reaction>
</comment>
<evidence type="ECO:0000256" key="7">
    <source>
        <dbReference type="ARBA" id="ARBA00048277"/>
    </source>
</evidence>
<dbReference type="InterPro" id="IPR025110">
    <property type="entry name" value="AMP-bd_C"/>
</dbReference>
<proteinExistence type="inferred from homology"/>